<evidence type="ECO:0000313" key="4">
    <source>
        <dbReference type="Proteomes" id="UP001642484"/>
    </source>
</evidence>
<accession>A0ABP0QIH8</accession>
<dbReference type="Pfam" id="PF00595">
    <property type="entry name" value="PDZ"/>
    <property type="match status" value="1"/>
</dbReference>
<feature type="domain" description="PDZ" evidence="2">
    <location>
        <begin position="136"/>
        <end position="209"/>
    </location>
</feature>
<proteinExistence type="predicted"/>
<dbReference type="EMBL" id="CAXAMN010024528">
    <property type="protein sequence ID" value="CAK9087443.1"/>
    <property type="molecule type" value="Genomic_DNA"/>
</dbReference>
<dbReference type="Proteomes" id="UP001642484">
    <property type="component" value="Unassembled WGS sequence"/>
</dbReference>
<reference evidence="3 4" key="1">
    <citation type="submission" date="2024-02" db="EMBL/GenBank/DDBJ databases">
        <authorList>
            <person name="Chen Y."/>
            <person name="Shah S."/>
            <person name="Dougan E. K."/>
            <person name="Thang M."/>
            <person name="Chan C."/>
        </authorList>
    </citation>
    <scope>NUCLEOTIDE SEQUENCE [LARGE SCALE GENOMIC DNA]</scope>
</reference>
<dbReference type="InterPro" id="IPR001478">
    <property type="entry name" value="PDZ"/>
</dbReference>
<name>A0ABP0QIH8_9DINO</name>
<evidence type="ECO:0000259" key="2">
    <source>
        <dbReference type="PROSITE" id="PS50106"/>
    </source>
</evidence>
<gene>
    <name evidence="3" type="ORF">CCMP2556_LOCUS42281</name>
</gene>
<keyword evidence="1" id="KW-0812">Transmembrane</keyword>
<evidence type="ECO:0000256" key="1">
    <source>
        <dbReference type="SAM" id="Phobius"/>
    </source>
</evidence>
<comment type="caution">
    <text evidence="3">The sequence shown here is derived from an EMBL/GenBank/DDBJ whole genome shotgun (WGS) entry which is preliminary data.</text>
</comment>
<dbReference type="InterPro" id="IPR036034">
    <property type="entry name" value="PDZ_sf"/>
</dbReference>
<protein>
    <recommendedName>
        <fullName evidence="2">PDZ domain-containing protein</fullName>
    </recommendedName>
</protein>
<keyword evidence="4" id="KW-1185">Reference proteome</keyword>
<feature type="transmembrane region" description="Helical" evidence="1">
    <location>
        <begin position="17"/>
        <end position="37"/>
    </location>
</feature>
<dbReference type="SMART" id="SM00228">
    <property type="entry name" value="PDZ"/>
    <property type="match status" value="1"/>
</dbReference>
<sequence length="242" mass="26765">MAALRTPSGGRPLARRFWAFALAVACVGQAVFVGLFGRPKRAGEARLRWTPIFAGKAPEIRPEPDFGADFAKALKEGLGLNEAYEQQELSAAQRVTPIDRLFGWDRGIIASRDELDPFMDSMAETNYVTVSLDKPMGLDFVENSDEEGNGVMIDKVAASSHADATGLLRAGYHLIFVNGKPVHGLSFDEAIEPIVEAEGKVQLTFFTGEAEYFYGEWKPEEDWLEQFRQKIMSGSAPEDEEQ</sequence>
<dbReference type="SUPFAM" id="SSF50156">
    <property type="entry name" value="PDZ domain-like"/>
    <property type="match status" value="1"/>
</dbReference>
<keyword evidence="1" id="KW-1133">Transmembrane helix</keyword>
<keyword evidence="1" id="KW-0472">Membrane</keyword>
<organism evidence="3 4">
    <name type="scientific">Durusdinium trenchii</name>
    <dbReference type="NCBI Taxonomy" id="1381693"/>
    <lineage>
        <taxon>Eukaryota</taxon>
        <taxon>Sar</taxon>
        <taxon>Alveolata</taxon>
        <taxon>Dinophyceae</taxon>
        <taxon>Suessiales</taxon>
        <taxon>Symbiodiniaceae</taxon>
        <taxon>Durusdinium</taxon>
    </lineage>
</organism>
<dbReference type="PROSITE" id="PS50106">
    <property type="entry name" value="PDZ"/>
    <property type="match status" value="1"/>
</dbReference>
<dbReference type="Gene3D" id="2.30.42.10">
    <property type="match status" value="1"/>
</dbReference>
<evidence type="ECO:0000313" key="3">
    <source>
        <dbReference type="EMBL" id="CAK9087443.1"/>
    </source>
</evidence>